<dbReference type="InterPro" id="IPR053982">
    <property type="entry name" value="Gp44/GpP-like_C"/>
</dbReference>
<dbReference type="InterPro" id="IPR053981">
    <property type="entry name" value="Gp44/GpP-like_2nd"/>
</dbReference>
<feature type="compositionally biased region" description="Basic and acidic residues" evidence="1">
    <location>
        <begin position="245"/>
        <end position="260"/>
    </location>
</feature>
<dbReference type="AlphaFoldDB" id="A0A1S7RV02"/>
<protein>
    <submittedName>
        <fullName evidence="5">Mu P family protein</fullName>
    </submittedName>
</protein>
<accession>A0A1S7RV02</accession>
<evidence type="ECO:0000259" key="3">
    <source>
        <dbReference type="Pfam" id="PF21929"/>
    </source>
</evidence>
<feature type="compositionally biased region" description="Basic and acidic residues" evidence="1">
    <location>
        <begin position="370"/>
        <end position="381"/>
    </location>
</feature>
<feature type="region of interest" description="Disordered" evidence="1">
    <location>
        <begin position="370"/>
        <end position="400"/>
    </location>
</feature>
<evidence type="ECO:0000313" key="6">
    <source>
        <dbReference type="Proteomes" id="UP000191897"/>
    </source>
</evidence>
<dbReference type="Pfam" id="PF21929">
    <property type="entry name" value="GpP_4th"/>
    <property type="match status" value="1"/>
</dbReference>
<name>A0A1S7RV02_AGRTU</name>
<dbReference type="InterPro" id="IPR049354">
    <property type="entry name" value="GpP-like_N"/>
</dbReference>
<dbReference type="Proteomes" id="UP000191897">
    <property type="component" value="Unassembled WGS sequence"/>
</dbReference>
<feature type="domain" description="Baseplate hub protein gp44/GpP-like C-terminal" evidence="3">
    <location>
        <begin position="290"/>
        <end position="370"/>
    </location>
</feature>
<feature type="region of interest" description="Disordered" evidence="1">
    <location>
        <begin position="286"/>
        <end position="308"/>
    </location>
</feature>
<dbReference type="RefSeq" id="WP_080866981.1">
    <property type="nucleotide sequence ID" value="NZ_LT009731.1"/>
</dbReference>
<dbReference type="Pfam" id="PF21683">
    <property type="entry name" value="GpP-like_1st"/>
    <property type="match status" value="1"/>
</dbReference>
<feature type="domain" description="Baseplate hub protein gp44/GpP-like second" evidence="4">
    <location>
        <begin position="100"/>
        <end position="184"/>
    </location>
</feature>
<feature type="domain" description="Baseplate hub protein gp44-like N-terminal" evidence="2">
    <location>
        <begin position="5"/>
        <end position="98"/>
    </location>
</feature>
<reference evidence="5 6" key="1">
    <citation type="submission" date="2016-01" db="EMBL/GenBank/DDBJ databases">
        <authorList>
            <person name="Oliw E.H."/>
        </authorList>
    </citation>
    <scope>NUCLEOTIDE SEQUENCE [LARGE SCALE GENOMIC DNA]</scope>
    <source>
        <strain evidence="5 6">Kerr 14</strain>
    </source>
</reference>
<dbReference type="Gene3D" id="2.30.300.10">
    <property type="entry name" value="Baseplate protein-like domain - beta roll fold"/>
    <property type="match status" value="1"/>
</dbReference>
<dbReference type="Gene3D" id="3.55.50.10">
    <property type="entry name" value="Baseplate protein-like domains"/>
    <property type="match status" value="1"/>
</dbReference>
<evidence type="ECO:0000259" key="4">
    <source>
        <dbReference type="Pfam" id="PF22255"/>
    </source>
</evidence>
<organism evidence="5 6">
    <name type="scientific">Agrobacterium tumefaciens str. Kerr 14</name>
    <dbReference type="NCBI Taxonomy" id="1183424"/>
    <lineage>
        <taxon>Bacteria</taxon>
        <taxon>Pseudomonadati</taxon>
        <taxon>Pseudomonadota</taxon>
        <taxon>Alphaproteobacteria</taxon>
        <taxon>Hyphomicrobiales</taxon>
        <taxon>Rhizobiaceae</taxon>
        <taxon>Rhizobium/Agrobacterium group</taxon>
        <taxon>Agrobacterium</taxon>
        <taxon>Agrobacterium tumefaciens complex</taxon>
    </lineage>
</organism>
<dbReference type="Gene3D" id="3.30.1920.10">
    <property type="entry name" value="Baseplate protein-like domains - 2 layer sandwich fold"/>
    <property type="match status" value="1"/>
</dbReference>
<feature type="compositionally biased region" description="Basic and acidic residues" evidence="1">
    <location>
        <begin position="295"/>
        <end position="306"/>
    </location>
</feature>
<dbReference type="Pfam" id="PF22255">
    <property type="entry name" value="Gp44-like_2nd"/>
    <property type="match status" value="1"/>
</dbReference>
<sequence>MAKSIRLFLDGTAYDQWTSGEVTRDLKDFSGSFSFTFRDGEASEATFPFASMPNLPRLHPQMQAKIMIGKRTVLIGHVETVAPDVSPGNASVTISGRDKTGDLIDCSALAEGPAELKGVKLEAAASKIAEPFGLKVQTEVDTGETFDRYSIDLGETAFSAIEKGSRQRSVLILSDGVGNIVITRTGKTRAPDGISLPGNVIGIKANFSTANRYSKTVVRGQSERSGKARSAAALDATAEPIGTDSRNDGDGSARERERKGTVATGRADDDEIKRYRPIVHLARSKAGAVSAQDEADWRNRTSRAEGDEQTYTVKGHEANGQLWTVNQVVPVSDAFLGIERDLLISAVRYAEADEITTDITVCSAEAFDKEPVGKRRTDKAGKGKAAKKSSGPLDGKAEAL</sequence>
<feature type="region of interest" description="Disordered" evidence="1">
    <location>
        <begin position="214"/>
        <end position="268"/>
    </location>
</feature>
<gene>
    <name evidence="5" type="ORF">AGR4C_Lc50147</name>
</gene>
<evidence type="ECO:0000256" key="1">
    <source>
        <dbReference type="SAM" id="MobiDB-lite"/>
    </source>
</evidence>
<evidence type="ECO:0000259" key="2">
    <source>
        <dbReference type="Pfam" id="PF21683"/>
    </source>
</evidence>
<dbReference type="InterPro" id="IPR026276">
    <property type="entry name" value="Baseplate_GpP"/>
</dbReference>
<dbReference type="PIRSF" id="PIRSF004440">
    <property type="entry name" value="GpP"/>
    <property type="match status" value="1"/>
</dbReference>
<dbReference type="InterPro" id="IPR023399">
    <property type="entry name" value="Baseplate-like_2-layer_sand"/>
</dbReference>
<dbReference type="EMBL" id="FBWC01000027">
    <property type="protein sequence ID" value="CUX58037.1"/>
    <property type="molecule type" value="Genomic_DNA"/>
</dbReference>
<proteinExistence type="predicted"/>
<dbReference type="SUPFAM" id="SSF69279">
    <property type="entry name" value="Phage tail proteins"/>
    <property type="match status" value="2"/>
</dbReference>
<evidence type="ECO:0000313" key="5">
    <source>
        <dbReference type="EMBL" id="CUX58037.1"/>
    </source>
</evidence>